<protein>
    <submittedName>
        <fullName evidence="1">Uncharacterized protein</fullName>
    </submittedName>
</protein>
<feature type="non-terminal residue" evidence="1">
    <location>
        <position position="1"/>
    </location>
</feature>
<comment type="caution">
    <text evidence="1">The sequence shown here is derived from an EMBL/GenBank/DDBJ whole genome shotgun (WGS) entry which is preliminary data.</text>
</comment>
<evidence type="ECO:0000313" key="1">
    <source>
        <dbReference type="EMBL" id="MED6165089.1"/>
    </source>
</evidence>
<evidence type="ECO:0000313" key="2">
    <source>
        <dbReference type="Proteomes" id="UP001341840"/>
    </source>
</evidence>
<organism evidence="1 2">
    <name type="scientific">Stylosanthes scabra</name>
    <dbReference type="NCBI Taxonomy" id="79078"/>
    <lineage>
        <taxon>Eukaryota</taxon>
        <taxon>Viridiplantae</taxon>
        <taxon>Streptophyta</taxon>
        <taxon>Embryophyta</taxon>
        <taxon>Tracheophyta</taxon>
        <taxon>Spermatophyta</taxon>
        <taxon>Magnoliopsida</taxon>
        <taxon>eudicotyledons</taxon>
        <taxon>Gunneridae</taxon>
        <taxon>Pentapetalae</taxon>
        <taxon>rosids</taxon>
        <taxon>fabids</taxon>
        <taxon>Fabales</taxon>
        <taxon>Fabaceae</taxon>
        <taxon>Papilionoideae</taxon>
        <taxon>50 kb inversion clade</taxon>
        <taxon>dalbergioids sensu lato</taxon>
        <taxon>Dalbergieae</taxon>
        <taxon>Pterocarpus clade</taxon>
        <taxon>Stylosanthes</taxon>
    </lineage>
</organism>
<gene>
    <name evidence="1" type="ORF">PIB30_096287</name>
</gene>
<dbReference type="EMBL" id="JASCZI010123099">
    <property type="protein sequence ID" value="MED6165089.1"/>
    <property type="molecule type" value="Genomic_DNA"/>
</dbReference>
<proteinExistence type="predicted"/>
<keyword evidence="2" id="KW-1185">Reference proteome</keyword>
<sequence>VDVPESEERSRSKSGSEEYAESFSNVRSLVGERKLLSNSIRRLTCHARRKVLSISGSNNNKSGVEVDLRIQQTIMRER</sequence>
<name>A0ABU6UW58_9FABA</name>
<reference evidence="1 2" key="1">
    <citation type="journal article" date="2023" name="Plants (Basel)">
        <title>Bridging the Gap: Combining Genomics and Transcriptomics Approaches to Understand Stylosanthes scabra, an Orphan Legume from the Brazilian Caatinga.</title>
        <authorList>
            <person name="Ferreira-Neto J.R.C."/>
            <person name="da Silva M.D."/>
            <person name="Binneck E."/>
            <person name="de Melo N.F."/>
            <person name="da Silva R.H."/>
            <person name="de Melo A.L.T.M."/>
            <person name="Pandolfi V."/>
            <person name="Bustamante F.O."/>
            <person name="Brasileiro-Vidal A.C."/>
            <person name="Benko-Iseppon A.M."/>
        </authorList>
    </citation>
    <scope>NUCLEOTIDE SEQUENCE [LARGE SCALE GENOMIC DNA]</scope>
    <source>
        <tissue evidence="1">Leaves</tissue>
    </source>
</reference>
<dbReference type="Proteomes" id="UP001341840">
    <property type="component" value="Unassembled WGS sequence"/>
</dbReference>
<accession>A0ABU6UW58</accession>